<proteinExistence type="predicted"/>
<accession>A0A8J8MSH0</accession>
<gene>
    <name evidence="2" type="ORF">GR316_06510</name>
</gene>
<dbReference type="Proteomes" id="UP000679284">
    <property type="component" value="Chromosome"/>
</dbReference>
<organism evidence="2 3">
    <name type="scientific">Falsirhodobacter algicola</name>
    <dbReference type="NCBI Taxonomy" id="2692330"/>
    <lineage>
        <taxon>Bacteria</taxon>
        <taxon>Pseudomonadati</taxon>
        <taxon>Pseudomonadota</taxon>
        <taxon>Alphaproteobacteria</taxon>
        <taxon>Rhodobacterales</taxon>
        <taxon>Paracoccaceae</taxon>
        <taxon>Falsirhodobacter</taxon>
    </lineage>
</organism>
<evidence type="ECO:0000313" key="2">
    <source>
        <dbReference type="EMBL" id="QUS35942.1"/>
    </source>
</evidence>
<name>A0A8J8MSH0_9RHOB</name>
<feature type="domain" description="Flagellar protein FlgJ N-terminal" evidence="1">
    <location>
        <begin position="42"/>
        <end position="76"/>
    </location>
</feature>
<dbReference type="KEGG" id="fap:GR316_06510"/>
<reference evidence="2" key="1">
    <citation type="submission" date="2020-01" db="EMBL/GenBank/DDBJ databases">
        <authorList>
            <person name="Yang Y."/>
            <person name="Kwon Y.M."/>
        </authorList>
    </citation>
    <scope>NUCLEOTIDE SEQUENCE</scope>
    <source>
        <strain evidence="2">PG104</strain>
    </source>
</reference>
<dbReference type="RefSeq" id="WP_211783162.1">
    <property type="nucleotide sequence ID" value="NZ_CP047289.1"/>
</dbReference>
<dbReference type="InterPro" id="IPR019301">
    <property type="entry name" value="Flagellar_prot_FlgJ_N"/>
</dbReference>
<dbReference type="Pfam" id="PF10135">
    <property type="entry name" value="Rod-binding"/>
    <property type="match status" value="1"/>
</dbReference>
<evidence type="ECO:0000313" key="3">
    <source>
        <dbReference type="Proteomes" id="UP000679284"/>
    </source>
</evidence>
<protein>
    <submittedName>
        <fullName evidence="2">Chemotaxis protein chel</fullName>
    </submittedName>
</protein>
<dbReference type="AlphaFoldDB" id="A0A8J8MSH0"/>
<keyword evidence="3" id="KW-1185">Reference proteome</keyword>
<sequence length="84" mass="8547">MITPLSPATPQADPLRVKARQLESAFLAEMLGHAGLDATSSGGGIGEEQFASFLREAQADAMVAKGGIGLAESLFRAMGGQDAG</sequence>
<dbReference type="EMBL" id="CP047289">
    <property type="protein sequence ID" value="QUS35942.1"/>
    <property type="molecule type" value="Genomic_DNA"/>
</dbReference>
<evidence type="ECO:0000259" key="1">
    <source>
        <dbReference type="Pfam" id="PF10135"/>
    </source>
</evidence>